<protein>
    <recommendedName>
        <fullName evidence="2">Putative zinc-finger domain-containing protein</fullName>
    </recommendedName>
</protein>
<keyword evidence="1" id="KW-1133">Transmembrane helix</keyword>
<organism evidence="3 4">
    <name type="scientific">Stackebrandtia nassauensis (strain DSM 44728 / CIP 108903 / NRRL B-16338 / NBRC 102104 / LLR-40K-21)</name>
    <dbReference type="NCBI Taxonomy" id="446470"/>
    <lineage>
        <taxon>Bacteria</taxon>
        <taxon>Bacillati</taxon>
        <taxon>Actinomycetota</taxon>
        <taxon>Actinomycetes</taxon>
        <taxon>Glycomycetales</taxon>
        <taxon>Glycomycetaceae</taxon>
        <taxon>Stackebrandtia</taxon>
    </lineage>
</organism>
<dbReference type="RefSeq" id="WP_013020982.1">
    <property type="nucleotide sequence ID" value="NC_013947.1"/>
</dbReference>
<accession>D3PYY2</accession>
<dbReference type="OrthoDB" id="5197868at2"/>
<evidence type="ECO:0000259" key="2">
    <source>
        <dbReference type="Pfam" id="PF13490"/>
    </source>
</evidence>
<feature type="domain" description="Putative zinc-finger" evidence="2">
    <location>
        <begin position="3"/>
        <end position="36"/>
    </location>
</feature>
<dbReference type="EMBL" id="CP001778">
    <property type="protein sequence ID" value="ADD45411.1"/>
    <property type="molecule type" value="Genomic_DNA"/>
</dbReference>
<dbReference type="HOGENOM" id="CLU_081592_2_0_11"/>
<proteinExistence type="predicted"/>
<dbReference type="InterPro" id="IPR027383">
    <property type="entry name" value="Znf_put"/>
</dbReference>
<dbReference type="AlphaFoldDB" id="D3PYY2"/>
<evidence type="ECO:0000313" key="3">
    <source>
        <dbReference type="EMBL" id="ADD45411.1"/>
    </source>
</evidence>
<name>D3PYY2_STANL</name>
<feature type="transmembrane region" description="Helical" evidence="1">
    <location>
        <begin position="87"/>
        <end position="110"/>
    </location>
</feature>
<evidence type="ECO:0000256" key="1">
    <source>
        <dbReference type="SAM" id="Phobius"/>
    </source>
</evidence>
<gene>
    <name evidence="3" type="ordered locus">Snas_5781</name>
</gene>
<keyword evidence="1" id="KW-0472">Membrane</keyword>
<reference evidence="3 4" key="1">
    <citation type="journal article" date="2009" name="Stand. Genomic Sci.">
        <title>Complete genome sequence of Stackebrandtia nassauensis type strain (LLR-40K-21).</title>
        <authorList>
            <person name="Munk C."/>
            <person name="Lapidus A."/>
            <person name="Copeland A."/>
            <person name="Jando M."/>
            <person name="Mayilraj S."/>
            <person name="Glavina Del Rio T."/>
            <person name="Nolan M."/>
            <person name="Chen F."/>
            <person name="Lucas S."/>
            <person name="Tice H."/>
            <person name="Cheng J.F."/>
            <person name="Han C."/>
            <person name="Detter J.C."/>
            <person name="Bruce D."/>
            <person name="Goodwin L."/>
            <person name="Chain P."/>
            <person name="Pitluck S."/>
            <person name="Goker M."/>
            <person name="Ovchinikova G."/>
            <person name="Pati A."/>
            <person name="Ivanova N."/>
            <person name="Mavromatis K."/>
            <person name="Chen A."/>
            <person name="Palaniappan K."/>
            <person name="Land M."/>
            <person name="Hauser L."/>
            <person name="Chang Y.J."/>
            <person name="Jeffries C.D."/>
            <person name="Bristow J."/>
            <person name="Eisen J.A."/>
            <person name="Markowitz V."/>
            <person name="Hugenholtz P."/>
            <person name="Kyrpides N.C."/>
            <person name="Klenk H.P."/>
        </authorList>
    </citation>
    <scope>NUCLEOTIDE SEQUENCE [LARGE SCALE GENOMIC DNA]</scope>
    <source>
        <strain evidence="4">DSM 44728 / CIP 108903 / NRRL B-16338 / NBRC 102104 / LLR-40K-21</strain>
    </source>
</reference>
<dbReference type="Pfam" id="PF13490">
    <property type="entry name" value="zf-HC2"/>
    <property type="match status" value="1"/>
</dbReference>
<dbReference type="KEGG" id="sna:Snas_5781"/>
<feature type="transmembrane region" description="Helical" evidence="1">
    <location>
        <begin position="175"/>
        <end position="194"/>
    </location>
</feature>
<dbReference type="STRING" id="446470.Snas_5781"/>
<feature type="transmembrane region" description="Helical" evidence="1">
    <location>
        <begin position="122"/>
        <end position="138"/>
    </location>
</feature>
<keyword evidence="1" id="KW-0812">Transmembrane</keyword>
<evidence type="ECO:0000313" key="4">
    <source>
        <dbReference type="Proteomes" id="UP000000844"/>
    </source>
</evidence>
<dbReference type="Proteomes" id="UP000000844">
    <property type="component" value="Chromosome"/>
</dbReference>
<keyword evidence="4" id="KW-1185">Reference proteome</keyword>
<dbReference type="eggNOG" id="COG5660">
    <property type="taxonomic scope" value="Bacteria"/>
</dbReference>
<sequence>MDCTNARAALSAQLDGEPIAEAEPLRLHLAGCVECRGWKQRAEALTRTASTAFASTPDLTVGVLEAVSAADNAANARARARARVLRWAVGIAAVAQLVLAIPALMAATGFSDFSAVHASREMASFDIAVAVGFLLAAIRPERARAFVPVACVLALCLAVTSGIDMASGATALADETGHIVAAVQAVLLWALGRVHPRDGSAAARTVTA</sequence>
<feature type="transmembrane region" description="Helical" evidence="1">
    <location>
        <begin position="145"/>
        <end position="163"/>
    </location>
</feature>